<evidence type="ECO:0000256" key="2">
    <source>
        <dbReference type="SAM" id="SignalP"/>
    </source>
</evidence>
<name>A0A3A9Z7B8_9ACTN</name>
<feature type="chain" id="PRO_5017366617" evidence="2">
    <location>
        <begin position="27"/>
        <end position="163"/>
    </location>
</feature>
<reference evidence="3 4" key="1">
    <citation type="journal article" date="2014" name="Int. J. Syst. Evol. Microbiol.">
        <title>Streptomyces hoynatensis sp. nov., isolated from deep marine sediment.</title>
        <authorList>
            <person name="Veyisoglu A."/>
            <person name="Sahin N."/>
        </authorList>
    </citation>
    <scope>NUCLEOTIDE SEQUENCE [LARGE SCALE GENOMIC DNA]</scope>
    <source>
        <strain evidence="3 4">KCTC 29097</strain>
    </source>
</reference>
<evidence type="ECO:0000313" key="4">
    <source>
        <dbReference type="Proteomes" id="UP000272474"/>
    </source>
</evidence>
<sequence>MRVWVGFVMTVAAVALALLLAPLASAASPATAGAAAGEAEADEADEGGQGGAGRADGREGGAPAGAGSGRGRTGEAGRRPDPAAPGTPAPAGREHRVLDRHVLRWSPRPAVPGPVGDLDAWPPEPERFAAGGGGEVLPVLPLGAGLTCLGLGLGALGLRLRQS</sequence>
<feature type="compositionally biased region" description="Basic and acidic residues" evidence="1">
    <location>
        <begin position="72"/>
        <end position="81"/>
    </location>
</feature>
<comment type="caution">
    <text evidence="3">The sequence shown here is derived from an EMBL/GenBank/DDBJ whole genome shotgun (WGS) entry which is preliminary data.</text>
</comment>
<proteinExistence type="predicted"/>
<feature type="signal peptide" evidence="2">
    <location>
        <begin position="1"/>
        <end position="26"/>
    </location>
</feature>
<feature type="region of interest" description="Disordered" evidence="1">
    <location>
        <begin position="35"/>
        <end position="103"/>
    </location>
</feature>
<feature type="compositionally biased region" description="Basic and acidic residues" evidence="1">
    <location>
        <begin position="92"/>
        <end position="102"/>
    </location>
</feature>
<dbReference type="Proteomes" id="UP000272474">
    <property type="component" value="Unassembled WGS sequence"/>
</dbReference>
<gene>
    <name evidence="3" type="ORF">D7294_11720</name>
</gene>
<dbReference type="AlphaFoldDB" id="A0A3A9Z7B8"/>
<evidence type="ECO:0000256" key="1">
    <source>
        <dbReference type="SAM" id="MobiDB-lite"/>
    </source>
</evidence>
<accession>A0A3A9Z7B8</accession>
<dbReference type="EMBL" id="RBAL01000005">
    <property type="protein sequence ID" value="RKN43147.1"/>
    <property type="molecule type" value="Genomic_DNA"/>
</dbReference>
<evidence type="ECO:0000313" key="3">
    <source>
        <dbReference type="EMBL" id="RKN43147.1"/>
    </source>
</evidence>
<keyword evidence="2" id="KW-0732">Signal</keyword>
<organism evidence="3 4">
    <name type="scientific">Streptomyces hoynatensis</name>
    <dbReference type="NCBI Taxonomy" id="1141874"/>
    <lineage>
        <taxon>Bacteria</taxon>
        <taxon>Bacillati</taxon>
        <taxon>Actinomycetota</taxon>
        <taxon>Actinomycetes</taxon>
        <taxon>Kitasatosporales</taxon>
        <taxon>Streptomycetaceae</taxon>
        <taxon>Streptomyces</taxon>
    </lineage>
</organism>
<protein>
    <submittedName>
        <fullName evidence="3">Uncharacterized protein</fullName>
    </submittedName>
</protein>
<dbReference type="RefSeq" id="WP_147450822.1">
    <property type="nucleotide sequence ID" value="NZ_RBAL01000005.1"/>
</dbReference>
<feature type="compositionally biased region" description="Gly residues" evidence="1">
    <location>
        <begin position="47"/>
        <end position="71"/>
    </location>
</feature>
<keyword evidence="4" id="KW-1185">Reference proteome</keyword>